<dbReference type="InterPro" id="IPR002772">
    <property type="entry name" value="Glyco_hydro_3_C"/>
</dbReference>
<dbReference type="SUPFAM" id="SSF51445">
    <property type="entry name" value="(Trans)glycosidases"/>
    <property type="match status" value="1"/>
</dbReference>
<evidence type="ECO:0000256" key="7">
    <source>
        <dbReference type="ARBA" id="ARBA00023180"/>
    </source>
</evidence>
<dbReference type="Gene3D" id="2.60.40.10">
    <property type="entry name" value="Immunoglobulins"/>
    <property type="match status" value="1"/>
</dbReference>
<evidence type="ECO:0000256" key="6">
    <source>
        <dbReference type="ARBA" id="ARBA00023001"/>
    </source>
</evidence>
<evidence type="ECO:0000256" key="10">
    <source>
        <dbReference type="ARBA" id="ARBA00023326"/>
    </source>
</evidence>
<evidence type="ECO:0000256" key="5">
    <source>
        <dbReference type="ARBA" id="ARBA00022801"/>
    </source>
</evidence>
<evidence type="ECO:0000256" key="2">
    <source>
        <dbReference type="ARBA" id="ARBA00004987"/>
    </source>
</evidence>
<feature type="region of interest" description="Disordered" evidence="11">
    <location>
        <begin position="57"/>
        <end position="103"/>
    </location>
</feature>
<dbReference type="FunFam" id="3.40.50.1700:FF:000003">
    <property type="entry name" value="Probable beta-glucosidase"/>
    <property type="match status" value="1"/>
</dbReference>
<evidence type="ECO:0000313" key="14">
    <source>
        <dbReference type="EMBL" id="TFK27278.1"/>
    </source>
</evidence>
<comment type="similarity">
    <text evidence="3">Belongs to the glycosyl hydrolase 3 family.</text>
</comment>
<evidence type="ECO:0000313" key="15">
    <source>
        <dbReference type="Proteomes" id="UP000307440"/>
    </source>
</evidence>
<feature type="domain" description="Fibronectin type III-like" evidence="13">
    <location>
        <begin position="828"/>
        <end position="897"/>
    </location>
</feature>
<keyword evidence="5" id="KW-0378">Hydrolase</keyword>
<feature type="compositionally biased region" description="Polar residues" evidence="11">
    <location>
        <begin position="57"/>
        <end position="78"/>
    </location>
</feature>
<keyword evidence="10" id="KW-0624">Polysaccharide degradation</keyword>
<dbReference type="SMART" id="SM01217">
    <property type="entry name" value="Fn3_like"/>
    <property type="match status" value="1"/>
</dbReference>
<name>A0A5C3L3N7_COPMA</name>
<organism evidence="14 15">
    <name type="scientific">Coprinopsis marcescibilis</name>
    <name type="common">Agaric fungus</name>
    <name type="synonym">Psathyrella marcescibilis</name>
    <dbReference type="NCBI Taxonomy" id="230819"/>
    <lineage>
        <taxon>Eukaryota</taxon>
        <taxon>Fungi</taxon>
        <taxon>Dikarya</taxon>
        <taxon>Basidiomycota</taxon>
        <taxon>Agaricomycotina</taxon>
        <taxon>Agaricomycetes</taxon>
        <taxon>Agaricomycetidae</taxon>
        <taxon>Agaricales</taxon>
        <taxon>Agaricineae</taxon>
        <taxon>Psathyrellaceae</taxon>
        <taxon>Coprinopsis</taxon>
    </lineage>
</organism>
<evidence type="ECO:0000256" key="11">
    <source>
        <dbReference type="SAM" id="MobiDB-lite"/>
    </source>
</evidence>
<dbReference type="PANTHER" id="PTHR42715:SF2">
    <property type="entry name" value="BETA-GLUCOSIDASE F-RELATED"/>
    <property type="match status" value="1"/>
</dbReference>
<keyword evidence="6" id="KW-0136">Cellulose degradation</keyword>
<dbReference type="InterPro" id="IPR017853">
    <property type="entry name" value="GH"/>
</dbReference>
<dbReference type="Proteomes" id="UP000307440">
    <property type="component" value="Unassembled WGS sequence"/>
</dbReference>
<evidence type="ECO:0000256" key="8">
    <source>
        <dbReference type="ARBA" id="ARBA00023277"/>
    </source>
</evidence>
<keyword evidence="9" id="KW-0326">Glycosidase</keyword>
<protein>
    <recommendedName>
        <fullName evidence="4">beta-glucosidase</fullName>
        <ecNumber evidence="4">3.2.1.21</ecNumber>
    </recommendedName>
</protein>
<dbReference type="InterPro" id="IPR013783">
    <property type="entry name" value="Ig-like_fold"/>
</dbReference>
<dbReference type="InterPro" id="IPR001764">
    <property type="entry name" value="Glyco_hydro_3_N"/>
</dbReference>
<evidence type="ECO:0000256" key="3">
    <source>
        <dbReference type="ARBA" id="ARBA00005336"/>
    </source>
</evidence>
<feature type="signal peptide" evidence="12">
    <location>
        <begin position="1"/>
        <end position="35"/>
    </location>
</feature>
<dbReference type="PRINTS" id="PR00133">
    <property type="entry name" value="GLHYDRLASE3"/>
</dbReference>
<dbReference type="PANTHER" id="PTHR42715">
    <property type="entry name" value="BETA-GLUCOSIDASE"/>
    <property type="match status" value="1"/>
</dbReference>
<evidence type="ECO:0000256" key="9">
    <source>
        <dbReference type="ARBA" id="ARBA00023295"/>
    </source>
</evidence>
<dbReference type="GO" id="GO:0030245">
    <property type="term" value="P:cellulose catabolic process"/>
    <property type="evidence" value="ECO:0007669"/>
    <property type="project" value="UniProtKB-KW"/>
</dbReference>
<evidence type="ECO:0000259" key="13">
    <source>
        <dbReference type="SMART" id="SM01217"/>
    </source>
</evidence>
<evidence type="ECO:0000256" key="4">
    <source>
        <dbReference type="ARBA" id="ARBA00012744"/>
    </source>
</evidence>
<evidence type="ECO:0000256" key="12">
    <source>
        <dbReference type="SAM" id="SignalP"/>
    </source>
</evidence>
<dbReference type="GO" id="GO:0008422">
    <property type="term" value="F:beta-glucosidase activity"/>
    <property type="evidence" value="ECO:0007669"/>
    <property type="project" value="UniProtKB-EC"/>
</dbReference>
<dbReference type="AlphaFoldDB" id="A0A5C3L3N7"/>
<accession>A0A5C3L3N7</accession>
<dbReference type="EMBL" id="ML210166">
    <property type="protein sequence ID" value="TFK27278.1"/>
    <property type="molecule type" value="Genomic_DNA"/>
</dbReference>
<dbReference type="OrthoDB" id="416222at2759"/>
<dbReference type="InterPro" id="IPR036881">
    <property type="entry name" value="Glyco_hydro_3_C_sf"/>
</dbReference>
<sequence>MSFAILRPRAHGSRFRFLLQALLVTLVANVAISSAQESSASVPADSGTVSVSVPLTSASSLEPTPVPSSSVGNSTSAPVTEEPEPTLSEGAPPANGSPRTVSRTTIPIEPTTFEPFPVPPETPIPGAFPAIQPKNPPPVGSRLIPNFGPAWQHAYEKARQKITTFSLAEKSNVTTGVGWMGGRCVGNIPPVPFTTNPNPKAGETTPDGREQWPGLCLEDSPLGVRFADYVTAFPAAINAAASWNRRLIRERGLLMGREFRDKGVHVALGPMMNMGRVAQGGRNWEGFGADPFLAGESAYETILGLQEGGTQACAKHLVENEQEFKRTMSSSEVDDRTEHEIYLHPFLRSIMAGTTSIMCSYNLINGTYACENSRIMNEVVKEEYGFQGYILSDWQAQHSTMSAVTGLDMSMPGDVFFNSNSSYWREVLVAFVENGTIPESRVDDMATRILAGYYLLEQDRGFPQVSFDAFRPDDESLNDHIDVQHDHHRHVRELGAASIVVLKNEKGALPLGRHDRPEGRKEAERSIFLAGSNAGPGRGGPNLFSDRGGLDGHLAMGWGSGTANFTYLVTPLDAVQRRARDFRTSVSYLLDDFDLPRAGNMARFKSAALVFIASQSGEEYITVDGNGGDRKNLTSWHGGDDLVLSVADQNANTIVVVNSVGPLIIEPWIDHPNVTAVVWAGLLGQESGNSIADVLFGEWNPSGRLPYTIARNLEDYSAQLALGGAPEDIIAIPYDEGLQIDYRGFDARNITPRFEFGFGLSYTTFEYNQLAVTKIGGTDDVDGELVQAWESGEATPKLPGISRAFWLHRPAYEVTFTVQNTGSVFGGDIPQVYLNFPDSSGEPPSVLKGFANTELQAGESKRVTVTLSRYDLSIWDVEKQGWRRPEGTIGLTVSRSSRDHKLRGSVPA</sequence>
<keyword evidence="15" id="KW-1185">Reference proteome</keyword>
<comment type="catalytic activity">
    <reaction evidence="1">
        <text>Hydrolysis of terminal, non-reducing beta-D-glucosyl residues with release of beta-D-glucose.</text>
        <dbReference type="EC" id="3.2.1.21"/>
    </reaction>
</comment>
<dbReference type="Pfam" id="PF14310">
    <property type="entry name" value="Fn3-like"/>
    <property type="match status" value="1"/>
</dbReference>
<comment type="pathway">
    <text evidence="2">Glycan metabolism; cellulose degradation.</text>
</comment>
<dbReference type="Gene3D" id="3.40.50.1700">
    <property type="entry name" value="Glycoside hydrolase family 3 C-terminal domain"/>
    <property type="match status" value="1"/>
</dbReference>
<reference evidence="14 15" key="1">
    <citation type="journal article" date="2019" name="Nat. Ecol. Evol.">
        <title>Megaphylogeny resolves global patterns of mushroom evolution.</title>
        <authorList>
            <person name="Varga T."/>
            <person name="Krizsan K."/>
            <person name="Foldi C."/>
            <person name="Dima B."/>
            <person name="Sanchez-Garcia M."/>
            <person name="Sanchez-Ramirez S."/>
            <person name="Szollosi G.J."/>
            <person name="Szarkandi J.G."/>
            <person name="Papp V."/>
            <person name="Albert L."/>
            <person name="Andreopoulos W."/>
            <person name="Angelini C."/>
            <person name="Antonin V."/>
            <person name="Barry K.W."/>
            <person name="Bougher N.L."/>
            <person name="Buchanan P."/>
            <person name="Buyck B."/>
            <person name="Bense V."/>
            <person name="Catcheside P."/>
            <person name="Chovatia M."/>
            <person name="Cooper J."/>
            <person name="Damon W."/>
            <person name="Desjardin D."/>
            <person name="Finy P."/>
            <person name="Geml J."/>
            <person name="Haridas S."/>
            <person name="Hughes K."/>
            <person name="Justo A."/>
            <person name="Karasinski D."/>
            <person name="Kautmanova I."/>
            <person name="Kiss B."/>
            <person name="Kocsube S."/>
            <person name="Kotiranta H."/>
            <person name="LaButti K.M."/>
            <person name="Lechner B.E."/>
            <person name="Liimatainen K."/>
            <person name="Lipzen A."/>
            <person name="Lukacs Z."/>
            <person name="Mihaltcheva S."/>
            <person name="Morgado L.N."/>
            <person name="Niskanen T."/>
            <person name="Noordeloos M.E."/>
            <person name="Ohm R.A."/>
            <person name="Ortiz-Santana B."/>
            <person name="Ovrebo C."/>
            <person name="Racz N."/>
            <person name="Riley R."/>
            <person name="Savchenko A."/>
            <person name="Shiryaev A."/>
            <person name="Soop K."/>
            <person name="Spirin V."/>
            <person name="Szebenyi C."/>
            <person name="Tomsovsky M."/>
            <person name="Tulloss R.E."/>
            <person name="Uehling J."/>
            <person name="Grigoriev I.V."/>
            <person name="Vagvolgyi C."/>
            <person name="Papp T."/>
            <person name="Martin F.M."/>
            <person name="Miettinen O."/>
            <person name="Hibbett D.S."/>
            <person name="Nagy L.G."/>
        </authorList>
    </citation>
    <scope>NUCLEOTIDE SEQUENCE [LARGE SCALE GENOMIC DNA]</scope>
    <source>
        <strain evidence="14 15">CBS 121175</strain>
    </source>
</reference>
<dbReference type="InterPro" id="IPR026891">
    <property type="entry name" value="Fn3-like"/>
</dbReference>
<feature type="chain" id="PRO_5022929249" description="beta-glucosidase" evidence="12">
    <location>
        <begin position="36"/>
        <end position="908"/>
    </location>
</feature>
<feature type="region of interest" description="Disordered" evidence="11">
    <location>
        <begin position="190"/>
        <end position="212"/>
    </location>
</feature>
<dbReference type="FunFam" id="3.20.20.300:FF:000002">
    <property type="entry name" value="Probable beta-glucosidase"/>
    <property type="match status" value="1"/>
</dbReference>
<dbReference type="InterPro" id="IPR036962">
    <property type="entry name" value="Glyco_hydro_3_N_sf"/>
</dbReference>
<dbReference type="EC" id="3.2.1.21" evidence="4"/>
<dbReference type="SUPFAM" id="SSF52279">
    <property type="entry name" value="Beta-D-glucan exohydrolase, C-terminal domain"/>
    <property type="match status" value="1"/>
</dbReference>
<dbReference type="Gene3D" id="3.20.20.300">
    <property type="entry name" value="Glycoside hydrolase, family 3, N-terminal domain"/>
    <property type="match status" value="1"/>
</dbReference>
<gene>
    <name evidence="14" type="ORF">FA15DRAFT_666575</name>
</gene>
<dbReference type="InterPro" id="IPR050288">
    <property type="entry name" value="Cellulose_deg_GH3"/>
</dbReference>
<keyword evidence="12" id="KW-0732">Signal</keyword>
<dbReference type="STRING" id="230819.A0A5C3L3N7"/>
<keyword evidence="8" id="KW-0119">Carbohydrate metabolism</keyword>
<evidence type="ECO:0000256" key="1">
    <source>
        <dbReference type="ARBA" id="ARBA00000448"/>
    </source>
</evidence>
<proteinExistence type="inferred from homology"/>
<dbReference type="Pfam" id="PF01915">
    <property type="entry name" value="Glyco_hydro_3_C"/>
    <property type="match status" value="1"/>
</dbReference>
<dbReference type="Pfam" id="PF00933">
    <property type="entry name" value="Glyco_hydro_3"/>
    <property type="match status" value="1"/>
</dbReference>
<keyword evidence="7" id="KW-0325">Glycoprotein</keyword>